<dbReference type="PROSITE" id="PS50011">
    <property type="entry name" value="PROTEIN_KINASE_DOM"/>
    <property type="match status" value="1"/>
</dbReference>
<evidence type="ECO:0000313" key="5">
    <source>
        <dbReference type="EMBL" id="CAI3992781.1"/>
    </source>
</evidence>
<protein>
    <submittedName>
        <fullName evidence="6">Serine/threonine-protein kinase RIM11/MSD1 (Regulator of IME2 protein 11)</fullName>
    </submittedName>
</protein>
<dbReference type="InterPro" id="IPR011009">
    <property type="entry name" value="Kinase-like_dom_sf"/>
</dbReference>
<feature type="region of interest" description="Disordered" evidence="3">
    <location>
        <begin position="763"/>
        <end position="784"/>
    </location>
</feature>
<evidence type="ECO:0000313" key="7">
    <source>
        <dbReference type="Proteomes" id="UP001152797"/>
    </source>
</evidence>
<name>A0A9P1FYG2_9DINO</name>
<dbReference type="OrthoDB" id="248923at2759"/>
<accession>A0A9P1FYG2</accession>
<gene>
    <name evidence="5" type="ORF">C1SCF055_LOCUS19577</name>
</gene>
<dbReference type="Pfam" id="PF00069">
    <property type="entry name" value="Pkinase"/>
    <property type="match status" value="1"/>
</dbReference>
<proteinExistence type="predicted"/>
<feature type="domain" description="Protein kinase" evidence="4">
    <location>
        <begin position="610"/>
        <end position="912"/>
    </location>
</feature>
<dbReference type="PANTHER" id="PTHR24055">
    <property type="entry name" value="MITOGEN-ACTIVATED PROTEIN KINASE"/>
    <property type="match status" value="1"/>
</dbReference>
<dbReference type="GO" id="GO:0004672">
    <property type="term" value="F:protein kinase activity"/>
    <property type="evidence" value="ECO:0007669"/>
    <property type="project" value="InterPro"/>
</dbReference>
<dbReference type="SMART" id="SM00220">
    <property type="entry name" value="S_TKc"/>
    <property type="match status" value="1"/>
</dbReference>
<dbReference type="Proteomes" id="UP001152797">
    <property type="component" value="Unassembled WGS sequence"/>
</dbReference>
<keyword evidence="7" id="KW-1185">Reference proteome</keyword>
<organism evidence="5">
    <name type="scientific">Cladocopium goreaui</name>
    <dbReference type="NCBI Taxonomy" id="2562237"/>
    <lineage>
        <taxon>Eukaryota</taxon>
        <taxon>Sar</taxon>
        <taxon>Alveolata</taxon>
        <taxon>Dinophyceae</taxon>
        <taxon>Suessiales</taxon>
        <taxon>Symbiodiniaceae</taxon>
        <taxon>Cladocopium</taxon>
    </lineage>
</organism>
<dbReference type="CDD" id="cd00084">
    <property type="entry name" value="HMG-box_SF"/>
    <property type="match status" value="1"/>
</dbReference>
<keyword evidence="6" id="KW-0808">Transferase</keyword>
<keyword evidence="2" id="KW-0067">ATP-binding</keyword>
<dbReference type="Gene3D" id="1.10.510.10">
    <property type="entry name" value="Transferase(Phosphotransferase) domain 1"/>
    <property type="match status" value="1"/>
</dbReference>
<feature type="compositionally biased region" description="Polar residues" evidence="3">
    <location>
        <begin position="766"/>
        <end position="779"/>
    </location>
</feature>
<keyword evidence="1" id="KW-0547">Nucleotide-binding</keyword>
<evidence type="ECO:0000256" key="3">
    <source>
        <dbReference type="SAM" id="MobiDB-lite"/>
    </source>
</evidence>
<evidence type="ECO:0000259" key="4">
    <source>
        <dbReference type="PROSITE" id="PS50011"/>
    </source>
</evidence>
<evidence type="ECO:0000256" key="1">
    <source>
        <dbReference type="ARBA" id="ARBA00022741"/>
    </source>
</evidence>
<dbReference type="InterPro" id="IPR050117">
    <property type="entry name" value="MAPK"/>
</dbReference>
<evidence type="ECO:0000256" key="2">
    <source>
        <dbReference type="ARBA" id="ARBA00022840"/>
    </source>
</evidence>
<keyword evidence="6" id="KW-0418">Kinase</keyword>
<dbReference type="AlphaFoldDB" id="A0A9P1FYG2"/>
<sequence length="912" mass="100358">MALVKESFDKATGVLLDILLDLVSGKHFSDCQELASQAGGMIKALQNMGGQEDLQLLKDLKIVTDMFDGHSKSISPSNAAPAPSLLTVLTAEGKLDHEADAERDRHWKMIQSERRRFVSFGIPKNWSKDGLLASFRASGKVFAQSRQLNSNHRLLCASADLFVEQGDEPWATPSVPPPNLWKEILAFMGSSATGPADFVMAFDGRMREMRRLSEDDLLSQAHACEGAIVYTGGCPPRAGRSRKVPLSGRKLETMGIRCPVQRSRIKVSKKQTFTACGEERTYQGTYTGVSFRACSEIPLISMQEKYKLLGPNGVLSVPELPEDWVERNGEGCPLFWHESKPIALWCALLGEWKVHAVLDCSPGSGALMEAIADRAARGLIAAEGNSLFSEENATAVKKSFPDVIACLAKAQEEDDAQGVASKLLLMILRAAFCPKIRLGCKTAIEAIAKTKGKTAQPSQCSDHVKKGRAAKPQQSGCKSLVKTKGKTAKPRQSARRMAVKQSLVPKARRAFALLFGENTKVKKGASKSEYQAEMRRVAALWKQLDDKQKAPFHKKSLEEFQVQRDAMGRLGFDVRKCLRPGKCEDRGESELAPRNALPHAQRKFRIGSYTVVEDQLGSGSCGKVFSSCCPNGRSCAIKVYRSRQAHHEAAFELATYEKLGKLAMPHCQWFPMVVDLDASGRSWPWLALSYTGVSLAARLNAGGPMPQDLVEHLLLQLKAAICVLHDEAKLLHLDIKPDNMLWCSERRELRLCDFGMSEPAPRLPCPQSTVHGPSKSSAPQGERATVAAPIPTTEPRFTEYVTPFGAAALTRAVDLWSFGCVVFEVVTGKPLMKPLDRRQPTSKQCVAEWCKDWPELIASSACVAGTRGSWSCWRARMWSCGMWSSVVLNACFPEPKSRKWMKDGAAHINRAD</sequence>
<evidence type="ECO:0000313" key="6">
    <source>
        <dbReference type="EMBL" id="CAL4780093.1"/>
    </source>
</evidence>
<dbReference type="EMBL" id="CAMXCT010001757">
    <property type="protein sequence ID" value="CAI3992781.1"/>
    <property type="molecule type" value="Genomic_DNA"/>
</dbReference>
<reference evidence="5" key="1">
    <citation type="submission" date="2022-10" db="EMBL/GenBank/DDBJ databases">
        <authorList>
            <person name="Chen Y."/>
            <person name="Dougan E. K."/>
            <person name="Chan C."/>
            <person name="Rhodes N."/>
            <person name="Thang M."/>
        </authorList>
    </citation>
    <scope>NUCLEOTIDE SEQUENCE</scope>
</reference>
<dbReference type="GO" id="GO:0005524">
    <property type="term" value="F:ATP binding"/>
    <property type="evidence" value="ECO:0007669"/>
    <property type="project" value="UniProtKB-KW"/>
</dbReference>
<dbReference type="InterPro" id="IPR000719">
    <property type="entry name" value="Prot_kinase_dom"/>
</dbReference>
<dbReference type="EMBL" id="CAMXCT020001757">
    <property type="protein sequence ID" value="CAL1146156.1"/>
    <property type="molecule type" value="Genomic_DNA"/>
</dbReference>
<reference evidence="6 7" key="2">
    <citation type="submission" date="2024-05" db="EMBL/GenBank/DDBJ databases">
        <authorList>
            <person name="Chen Y."/>
            <person name="Shah S."/>
            <person name="Dougan E. K."/>
            <person name="Thang M."/>
            <person name="Chan C."/>
        </authorList>
    </citation>
    <scope>NUCLEOTIDE SEQUENCE [LARGE SCALE GENOMIC DNA]</scope>
</reference>
<comment type="caution">
    <text evidence="5">The sequence shown here is derived from an EMBL/GenBank/DDBJ whole genome shotgun (WGS) entry which is preliminary data.</text>
</comment>
<dbReference type="SUPFAM" id="SSF56112">
    <property type="entry name" value="Protein kinase-like (PK-like)"/>
    <property type="match status" value="1"/>
</dbReference>
<dbReference type="EMBL" id="CAMXCT030001757">
    <property type="protein sequence ID" value="CAL4780093.1"/>
    <property type="molecule type" value="Genomic_DNA"/>
</dbReference>
<feature type="region of interest" description="Disordered" evidence="3">
    <location>
        <begin position="456"/>
        <end position="487"/>
    </location>
</feature>